<name>A0A9X4M377_9ACTN</name>
<gene>
    <name evidence="2" type="ORF">NVS88_15700</name>
</gene>
<organism evidence="2 3">
    <name type="scientific">Speluncibacter jeojiensis</name>
    <dbReference type="NCBI Taxonomy" id="2710754"/>
    <lineage>
        <taxon>Bacteria</taxon>
        <taxon>Bacillati</taxon>
        <taxon>Actinomycetota</taxon>
        <taxon>Actinomycetes</taxon>
        <taxon>Mycobacteriales</taxon>
        <taxon>Speluncibacteraceae</taxon>
        <taxon>Speluncibacter</taxon>
    </lineage>
</organism>
<accession>A0A9X4M377</accession>
<dbReference type="Pfam" id="PF11755">
    <property type="entry name" value="DUF3311"/>
    <property type="match status" value="1"/>
</dbReference>
<keyword evidence="3" id="KW-1185">Reference proteome</keyword>
<reference evidence="2" key="1">
    <citation type="submission" date="2022-08" db="EMBL/GenBank/DDBJ databases">
        <title>Genome analysis of Corynebacteriales strain.</title>
        <authorList>
            <person name="Lee S.D."/>
        </authorList>
    </citation>
    <scope>NUCLEOTIDE SEQUENCE</scope>
    <source>
        <strain evidence="2">D3-21</strain>
    </source>
</reference>
<proteinExistence type="predicted"/>
<evidence type="ECO:0000313" key="2">
    <source>
        <dbReference type="EMBL" id="MDG3016004.1"/>
    </source>
</evidence>
<dbReference type="RefSeq" id="WP_277833218.1">
    <property type="nucleotide sequence ID" value="NZ_JAAIVF010000004.1"/>
</dbReference>
<evidence type="ECO:0000313" key="3">
    <source>
        <dbReference type="Proteomes" id="UP001152755"/>
    </source>
</evidence>
<keyword evidence="1" id="KW-1133">Transmembrane helix</keyword>
<keyword evidence="1" id="KW-0472">Membrane</keyword>
<dbReference type="InterPro" id="IPR021741">
    <property type="entry name" value="DUF3311"/>
</dbReference>
<sequence length="64" mass="7151">MPTVLYCLAPVVADRIEPRIFGVPFLIFWIAAVTVLSPLIMWLIARLDPLYRSGAEEPVPADEP</sequence>
<dbReference type="Proteomes" id="UP001152755">
    <property type="component" value="Unassembled WGS sequence"/>
</dbReference>
<protein>
    <submittedName>
        <fullName evidence="2">DUF3311 domain-containing protein</fullName>
    </submittedName>
</protein>
<feature type="transmembrane region" description="Helical" evidence="1">
    <location>
        <begin position="20"/>
        <end position="44"/>
    </location>
</feature>
<dbReference type="AlphaFoldDB" id="A0A9X4M377"/>
<comment type="caution">
    <text evidence="2">The sequence shown here is derived from an EMBL/GenBank/DDBJ whole genome shotgun (WGS) entry which is preliminary data.</text>
</comment>
<evidence type="ECO:0000256" key="1">
    <source>
        <dbReference type="SAM" id="Phobius"/>
    </source>
</evidence>
<dbReference type="EMBL" id="JANRHA010000010">
    <property type="protein sequence ID" value="MDG3016004.1"/>
    <property type="molecule type" value="Genomic_DNA"/>
</dbReference>
<keyword evidence="1" id="KW-0812">Transmembrane</keyword>